<keyword evidence="3" id="KW-1185">Reference proteome</keyword>
<feature type="domain" description="Microbial-type PARG catalytic" evidence="1">
    <location>
        <begin position="130"/>
        <end position="202"/>
    </location>
</feature>
<dbReference type="Pfam" id="PF10021">
    <property type="entry name" value="PARG_cat_microb"/>
    <property type="match status" value="1"/>
</dbReference>
<reference evidence="2 3" key="1">
    <citation type="submission" date="2024-04" db="EMBL/GenBank/DDBJ databases">
        <title>Phyllosticta paracitricarpa is synonymous to the EU quarantine fungus P. citricarpa based on phylogenomic analyses.</title>
        <authorList>
            <consortium name="Lawrence Berkeley National Laboratory"/>
            <person name="Van ingen-buijs V.A."/>
            <person name="Van westerhoven A.C."/>
            <person name="Haridas S."/>
            <person name="Skiadas P."/>
            <person name="Martin F."/>
            <person name="Groenewald J.Z."/>
            <person name="Crous P.W."/>
            <person name="Seidl M.F."/>
        </authorList>
    </citation>
    <scope>NUCLEOTIDE SEQUENCE [LARGE SCALE GENOMIC DNA]</scope>
    <source>
        <strain evidence="2 3">CPC 17464</strain>
    </source>
</reference>
<accession>A0ABR1M6V2</accession>
<evidence type="ECO:0000313" key="2">
    <source>
        <dbReference type="EMBL" id="KAK7542674.1"/>
    </source>
</evidence>
<sequence length="340" mass="38420">MSPVASMLDTAMLVALHLYLKQCPPLPNPHKFSYPQPPHFQSEVVIMPQAKPKPSEIAAEAKKTYIPYIQRRMPEYPARSILVSDSSEIPIRVDAKSRHRLRVAVIDGDPVDVALDWDLYSRQNGTVSSSAPPIPVVNMANEKRAGGDWESGLLAPEECFARRSNLVHSLVTPWSAYSGTSSHYPVPQTGGMYSPSVVVFRDGPDSYQVWREFRPLPVISVAPVRRPKLDESGQRYSFEQERELMLEKMRTVLRIAFAWGHRNICLGAFGVGPIFRNPAAEVAKMWKMLLFQEKEFQGAFHNVVFAVETNQPGNTKGGPTEYEIFRREFDPSNVFRTAYR</sequence>
<dbReference type="Proteomes" id="UP001360953">
    <property type="component" value="Unassembled WGS sequence"/>
</dbReference>
<dbReference type="NCBIfam" id="TIGR02452">
    <property type="entry name" value="TIGR02452 family protein"/>
    <property type="match status" value="1"/>
</dbReference>
<evidence type="ECO:0000259" key="1">
    <source>
        <dbReference type="Pfam" id="PF10021"/>
    </source>
</evidence>
<protein>
    <recommendedName>
        <fullName evidence="1">Microbial-type PARG catalytic domain-containing protein</fullName>
    </recommendedName>
</protein>
<dbReference type="Gene3D" id="3.40.220.10">
    <property type="entry name" value="Leucine Aminopeptidase, subunit E, domain 1"/>
    <property type="match status" value="1"/>
</dbReference>
<dbReference type="EMBL" id="JBBPEH010000002">
    <property type="protein sequence ID" value="KAK7542674.1"/>
    <property type="molecule type" value="Genomic_DNA"/>
</dbReference>
<gene>
    <name evidence="2" type="ORF">J3D65DRAFT_614591</name>
</gene>
<dbReference type="PANTHER" id="PTHR35596">
    <property type="entry name" value="DUF2263 DOMAIN-CONTAINING PROTEIN"/>
    <property type="match status" value="1"/>
</dbReference>
<dbReference type="GeneID" id="92032137"/>
<dbReference type="InterPro" id="IPR019261">
    <property type="entry name" value="PARG_cat_microbial"/>
</dbReference>
<proteinExistence type="predicted"/>
<evidence type="ECO:0000313" key="3">
    <source>
        <dbReference type="Proteomes" id="UP001360953"/>
    </source>
</evidence>
<dbReference type="PANTHER" id="PTHR35596:SF2">
    <property type="entry name" value="MICROBIAL-TYPE PARG CATALYTIC DOMAIN-CONTAINING PROTEIN"/>
    <property type="match status" value="1"/>
</dbReference>
<name>A0ABR1M6V2_9PEZI</name>
<dbReference type="InterPro" id="IPR043472">
    <property type="entry name" value="Macro_dom-like"/>
</dbReference>
<comment type="caution">
    <text evidence="2">The sequence shown here is derived from an EMBL/GenBank/DDBJ whole genome shotgun (WGS) entry which is preliminary data.</text>
</comment>
<dbReference type="InterPro" id="IPR012664">
    <property type="entry name" value="CHP02452"/>
</dbReference>
<organism evidence="2 3">
    <name type="scientific">Phyllosticta citribraziliensis</name>
    <dbReference type="NCBI Taxonomy" id="989973"/>
    <lineage>
        <taxon>Eukaryota</taxon>
        <taxon>Fungi</taxon>
        <taxon>Dikarya</taxon>
        <taxon>Ascomycota</taxon>
        <taxon>Pezizomycotina</taxon>
        <taxon>Dothideomycetes</taxon>
        <taxon>Dothideomycetes incertae sedis</taxon>
        <taxon>Botryosphaeriales</taxon>
        <taxon>Phyllostictaceae</taxon>
        <taxon>Phyllosticta</taxon>
    </lineage>
</organism>
<dbReference type="RefSeq" id="XP_066658967.1">
    <property type="nucleotide sequence ID" value="XM_066799231.1"/>
</dbReference>